<protein>
    <submittedName>
        <fullName evidence="2">Uncharacterized protein</fullName>
    </submittedName>
</protein>
<dbReference type="Proteomes" id="UP001218188">
    <property type="component" value="Unassembled WGS sequence"/>
</dbReference>
<accession>A0AAD6WNP1</accession>
<keyword evidence="3" id="KW-1185">Reference proteome</keyword>
<comment type="caution">
    <text evidence="2">The sequence shown here is derived from an EMBL/GenBank/DDBJ whole genome shotgun (WGS) entry which is preliminary data.</text>
</comment>
<sequence length="218" mass="24394">MSKKRNAGSKAPNPSGAFKPGPTKTEKREKHKKAAQAYYRRNIEDIWEKNCFSLRERSVHAGVVVELPPRPKSVSGTLQGREDSRGSPPFDISLVSDKLLNGPLHFNDYRGAPSSDEDSAFRRMDARRRVATESSEVNVAPQTVHTTSEERVAIEVLATMGGCYIHARITRTKVRVQVNNSVPRFTPEFSEYRGSQRIHASMLRTCFGPRSELTNHSG</sequence>
<evidence type="ECO:0000313" key="3">
    <source>
        <dbReference type="Proteomes" id="UP001218188"/>
    </source>
</evidence>
<evidence type="ECO:0000256" key="1">
    <source>
        <dbReference type="SAM" id="MobiDB-lite"/>
    </source>
</evidence>
<proteinExistence type="predicted"/>
<gene>
    <name evidence="2" type="ORF">C8F04DRAFT_1197734</name>
</gene>
<reference evidence="2" key="1">
    <citation type="submission" date="2023-03" db="EMBL/GenBank/DDBJ databases">
        <title>Massive genome expansion in bonnet fungi (Mycena s.s.) driven by repeated elements and novel gene families across ecological guilds.</title>
        <authorList>
            <consortium name="Lawrence Berkeley National Laboratory"/>
            <person name="Harder C.B."/>
            <person name="Miyauchi S."/>
            <person name="Viragh M."/>
            <person name="Kuo A."/>
            <person name="Thoen E."/>
            <person name="Andreopoulos B."/>
            <person name="Lu D."/>
            <person name="Skrede I."/>
            <person name="Drula E."/>
            <person name="Henrissat B."/>
            <person name="Morin E."/>
            <person name="Kohler A."/>
            <person name="Barry K."/>
            <person name="LaButti K."/>
            <person name="Morin E."/>
            <person name="Salamov A."/>
            <person name="Lipzen A."/>
            <person name="Mereny Z."/>
            <person name="Hegedus B."/>
            <person name="Baldrian P."/>
            <person name="Stursova M."/>
            <person name="Weitz H."/>
            <person name="Taylor A."/>
            <person name="Grigoriev I.V."/>
            <person name="Nagy L.G."/>
            <person name="Martin F."/>
            <person name="Kauserud H."/>
        </authorList>
    </citation>
    <scope>NUCLEOTIDE SEQUENCE</scope>
    <source>
        <strain evidence="2">CBHHK200</strain>
    </source>
</reference>
<feature type="region of interest" description="Disordered" evidence="1">
    <location>
        <begin position="1"/>
        <end position="35"/>
    </location>
</feature>
<dbReference type="EMBL" id="JARJCM010000295">
    <property type="protein sequence ID" value="KAJ7019385.1"/>
    <property type="molecule type" value="Genomic_DNA"/>
</dbReference>
<feature type="region of interest" description="Disordered" evidence="1">
    <location>
        <begin position="68"/>
        <end position="88"/>
    </location>
</feature>
<dbReference type="AlphaFoldDB" id="A0AAD6WNP1"/>
<name>A0AAD6WNP1_9AGAR</name>
<organism evidence="2 3">
    <name type="scientific">Mycena alexandri</name>
    <dbReference type="NCBI Taxonomy" id="1745969"/>
    <lineage>
        <taxon>Eukaryota</taxon>
        <taxon>Fungi</taxon>
        <taxon>Dikarya</taxon>
        <taxon>Basidiomycota</taxon>
        <taxon>Agaricomycotina</taxon>
        <taxon>Agaricomycetes</taxon>
        <taxon>Agaricomycetidae</taxon>
        <taxon>Agaricales</taxon>
        <taxon>Marasmiineae</taxon>
        <taxon>Mycenaceae</taxon>
        <taxon>Mycena</taxon>
    </lineage>
</organism>
<evidence type="ECO:0000313" key="2">
    <source>
        <dbReference type="EMBL" id="KAJ7019385.1"/>
    </source>
</evidence>